<dbReference type="Gene3D" id="1.25.40.10">
    <property type="entry name" value="Tetratricopeptide repeat domain"/>
    <property type="match status" value="1"/>
</dbReference>
<comment type="caution">
    <text evidence="6">The sequence shown here is derived from an EMBL/GenBank/DDBJ whole genome shotgun (WGS) entry which is preliminary data.</text>
</comment>
<dbReference type="AlphaFoldDB" id="A0A2S8F1Y4"/>
<keyword evidence="2 3" id="KW-0802">TPR repeat</keyword>
<evidence type="ECO:0000256" key="4">
    <source>
        <dbReference type="SAM" id="MobiDB-lite"/>
    </source>
</evidence>
<reference evidence="6 7" key="1">
    <citation type="submission" date="2018-02" db="EMBL/GenBank/DDBJ databases">
        <title>Comparative genomes isolates from brazilian mangrove.</title>
        <authorList>
            <person name="Araujo J.E."/>
            <person name="Taketani R.G."/>
            <person name="Silva M.C.P."/>
            <person name="Loureco M.V."/>
            <person name="Andreote F.D."/>
        </authorList>
    </citation>
    <scope>NUCLEOTIDE SEQUENCE [LARGE SCALE GENOMIC DNA]</scope>
    <source>
        <strain evidence="6 7">HEX-2 MGV</strain>
    </source>
</reference>
<feature type="repeat" description="TPR" evidence="3">
    <location>
        <begin position="87"/>
        <end position="120"/>
    </location>
</feature>
<protein>
    <submittedName>
        <fullName evidence="6">RNA polymerase subunit alpha domain protein</fullName>
    </submittedName>
</protein>
<name>A0A2S8F1Y4_9BACT</name>
<dbReference type="InterPro" id="IPR013105">
    <property type="entry name" value="TPR_2"/>
</dbReference>
<dbReference type="InterPro" id="IPR011990">
    <property type="entry name" value="TPR-like_helical_dom_sf"/>
</dbReference>
<dbReference type="InterPro" id="IPR051012">
    <property type="entry name" value="CellSynth/LPSAsmb/PSIAsmb"/>
</dbReference>
<evidence type="ECO:0000259" key="5">
    <source>
        <dbReference type="Pfam" id="PF03118"/>
    </source>
</evidence>
<dbReference type="Proteomes" id="UP000240009">
    <property type="component" value="Unassembled WGS sequence"/>
</dbReference>
<dbReference type="Gene3D" id="1.10.150.20">
    <property type="entry name" value="5' to 3' exonuclease, C-terminal subdomain"/>
    <property type="match status" value="2"/>
</dbReference>
<evidence type="ECO:0000256" key="2">
    <source>
        <dbReference type="ARBA" id="ARBA00022803"/>
    </source>
</evidence>
<evidence type="ECO:0000256" key="1">
    <source>
        <dbReference type="ARBA" id="ARBA00022737"/>
    </source>
</evidence>
<dbReference type="PANTHER" id="PTHR45586">
    <property type="entry name" value="TPR REPEAT-CONTAINING PROTEIN PA4667"/>
    <property type="match status" value="1"/>
</dbReference>
<keyword evidence="1" id="KW-0677">Repeat</keyword>
<dbReference type="PANTHER" id="PTHR45586:SF1">
    <property type="entry name" value="LIPOPOLYSACCHARIDE ASSEMBLY PROTEIN B"/>
    <property type="match status" value="1"/>
</dbReference>
<feature type="domain" description="RNA polymerase alpha subunit C-terminal" evidence="5">
    <location>
        <begin position="373"/>
        <end position="434"/>
    </location>
</feature>
<dbReference type="OrthoDB" id="228958at2"/>
<dbReference type="GO" id="GO:0006351">
    <property type="term" value="P:DNA-templated transcription"/>
    <property type="evidence" value="ECO:0007669"/>
    <property type="project" value="InterPro"/>
</dbReference>
<dbReference type="Pfam" id="PF07719">
    <property type="entry name" value="TPR_2"/>
    <property type="match status" value="1"/>
</dbReference>
<dbReference type="SMART" id="SM00028">
    <property type="entry name" value="TPR"/>
    <property type="match status" value="4"/>
</dbReference>
<sequence>MIQGIDFDLKSVVLTNSSFGPEEIRQILRTVGRDYNAFSTLRDSVSELEGQSEERSPATNVRLGVCQFIMGNYNSAVQTLSAADGGALAHYYLGRSYFCMQNFDKAIEAFQSAQTAGYNKDDCQLGVIEALRSKGDSEQALQMLDNMFGPVESTANYLYQRGATIASLGGNPAEVVALYERAVEADPGHAGALFGLALENDRRGNDAMALQLYQSASAVFPTHVGALLNLGLLHEDRGEYDRATHCYQRVLDSYPAEKRARMYMKDAQASGDMYYDEEEQKKRDRMSQVLSIPVTDFELSVRSRNCLQKMGIMTLGDLCRCSEQELLASKNFGETSLIEIRDMLRSKGLELGQMSNEKPSTPEVSYDTTGLSPDEQALLDRPIAELSLSVRARKCMVRLGISTIGELVRRTGDELLECKNFGVTSLNEVREKLTSYNLKLRGD</sequence>
<dbReference type="InterPro" id="IPR011260">
    <property type="entry name" value="RNAP_asu_C"/>
</dbReference>
<evidence type="ECO:0000313" key="6">
    <source>
        <dbReference type="EMBL" id="PQO26159.1"/>
    </source>
</evidence>
<feature type="domain" description="RNA polymerase alpha subunit C-terminal" evidence="5">
    <location>
        <begin position="282"/>
        <end position="345"/>
    </location>
</feature>
<dbReference type="Pfam" id="PF03118">
    <property type="entry name" value="RNA_pol_A_CTD"/>
    <property type="match status" value="2"/>
</dbReference>
<dbReference type="Pfam" id="PF13432">
    <property type="entry name" value="TPR_16"/>
    <property type="match status" value="1"/>
</dbReference>
<feature type="repeat" description="TPR" evidence="3">
    <location>
        <begin position="224"/>
        <end position="257"/>
    </location>
</feature>
<organism evidence="6 7">
    <name type="scientific">Blastopirellula marina</name>
    <dbReference type="NCBI Taxonomy" id="124"/>
    <lineage>
        <taxon>Bacteria</taxon>
        <taxon>Pseudomonadati</taxon>
        <taxon>Planctomycetota</taxon>
        <taxon>Planctomycetia</taxon>
        <taxon>Pirellulales</taxon>
        <taxon>Pirellulaceae</taxon>
        <taxon>Blastopirellula</taxon>
    </lineage>
</organism>
<dbReference type="RefSeq" id="WP_105357968.1">
    <property type="nucleotide sequence ID" value="NZ_PUIA01000069.1"/>
</dbReference>
<dbReference type="GO" id="GO:0003899">
    <property type="term" value="F:DNA-directed RNA polymerase activity"/>
    <property type="evidence" value="ECO:0007669"/>
    <property type="project" value="InterPro"/>
</dbReference>
<dbReference type="GO" id="GO:0003677">
    <property type="term" value="F:DNA binding"/>
    <property type="evidence" value="ECO:0007669"/>
    <property type="project" value="InterPro"/>
</dbReference>
<feature type="region of interest" description="Disordered" evidence="4">
    <location>
        <begin position="353"/>
        <end position="372"/>
    </location>
</feature>
<dbReference type="Pfam" id="PF13176">
    <property type="entry name" value="TPR_7"/>
    <property type="match status" value="1"/>
</dbReference>
<dbReference type="EMBL" id="PUIA01000069">
    <property type="protein sequence ID" value="PQO26159.1"/>
    <property type="molecule type" value="Genomic_DNA"/>
</dbReference>
<accession>A0A2S8F1Y4</accession>
<feature type="compositionally biased region" description="Polar residues" evidence="4">
    <location>
        <begin position="353"/>
        <end position="371"/>
    </location>
</feature>
<dbReference type="PROSITE" id="PS50005">
    <property type="entry name" value="TPR"/>
    <property type="match status" value="2"/>
</dbReference>
<evidence type="ECO:0000313" key="7">
    <source>
        <dbReference type="Proteomes" id="UP000240009"/>
    </source>
</evidence>
<evidence type="ECO:0000256" key="3">
    <source>
        <dbReference type="PROSITE-ProRule" id="PRU00339"/>
    </source>
</evidence>
<gene>
    <name evidence="6" type="ORF">C5Y96_22205</name>
</gene>
<dbReference type="SUPFAM" id="SSF48452">
    <property type="entry name" value="TPR-like"/>
    <property type="match status" value="1"/>
</dbReference>
<dbReference type="SUPFAM" id="SSF47789">
    <property type="entry name" value="C-terminal domain of RNA polymerase alpha subunit"/>
    <property type="match status" value="2"/>
</dbReference>
<proteinExistence type="predicted"/>
<dbReference type="InterPro" id="IPR019734">
    <property type="entry name" value="TPR_rpt"/>
</dbReference>